<comment type="caution">
    <text evidence="1">The sequence shown here is derived from an EMBL/GenBank/DDBJ whole genome shotgun (WGS) entry which is preliminary data.</text>
</comment>
<protein>
    <submittedName>
        <fullName evidence="1">Uncharacterized protein</fullName>
    </submittedName>
</protein>
<name>A0ACC0D784_9PEZI</name>
<gene>
    <name evidence="1" type="ORF">F4821DRAFT_90417</name>
</gene>
<organism evidence="1 2">
    <name type="scientific">Hypoxylon rubiginosum</name>
    <dbReference type="NCBI Taxonomy" id="110542"/>
    <lineage>
        <taxon>Eukaryota</taxon>
        <taxon>Fungi</taxon>
        <taxon>Dikarya</taxon>
        <taxon>Ascomycota</taxon>
        <taxon>Pezizomycotina</taxon>
        <taxon>Sordariomycetes</taxon>
        <taxon>Xylariomycetidae</taxon>
        <taxon>Xylariales</taxon>
        <taxon>Hypoxylaceae</taxon>
        <taxon>Hypoxylon</taxon>
    </lineage>
</organism>
<dbReference type="Proteomes" id="UP001497680">
    <property type="component" value="Unassembled WGS sequence"/>
</dbReference>
<reference evidence="1 2" key="1">
    <citation type="journal article" date="2022" name="New Phytol.">
        <title>Ecological generalism drives hyperdiversity of secondary metabolite gene clusters in xylarialean endophytes.</title>
        <authorList>
            <person name="Franco M.E.E."/>
            <person name="Wisecaver J.H."/>
            <person name="Arnold A.E."/>
            <person name="Ju Y.M."/>
            <person name="Slot J.C."/>
            <person name="Ahrendt S."/>
            <person name="Moore L.P."/>
            <person name="Eastman K.E."/>
            <person name="Scott K."/>
            <person name="Konkel Z."/>
            <person name="Mondo S.J."/>
            <person name="Kuo A."/>
            <person name="Hayes R.D."/>
            <person name="Haridas S."/>
            <person name="Andreopoulos B."/>
            <person name="Riley R."/>
            <person name="LaButti K."/>
            <person name="Pangilinan J."/>
            <person name="Lipzen A."/>
            <person name="Amirebrahimi M."/>
            <person name="Yan J."/>
            <person name="Adam C."/>
            <person name="Keymanesh K."/>
            <person name="Ng V."/>
            <person name="Louie K."/>
            <person name="Northen T."/>
            <person name="Drula E."/>
            <person name="Henrissat B."/>
            <person name="Hsieh H.M."/>
            <person name="Youens-Clark K."/>
            <person name="Lutzoni F."/>
            <person name="Miadlikowska J."/>
            <person name="Eastwood D.C."/>
            <person name="Hamelin R.C."/>
            <person name="Grigoriev I.V."/>
            <person name="U'Ren J.M."/>
        </authorList>
    </citation>
    <scope>NUCLEOTIDE SEQUENCE [LARGE SCALE GENOMIC DNA]</scope>
    <source>
        <strain evidence="1 2">ER1909</strain>
    </source>
</reference>
<accession>A0ACC0D784</accession>
<evidence type="ECO:0000313" key="2">
    <source>
        <dbReference type="Proteomes" id="UP001497680"/>
    </source>
</evidence>
<proteinExistence type="predicted"/>
<sequence length="378" mass="43699">MDLTPIKTRGKRRRTGESLVVAPVKRAKTNSDSKRNVKQAKASVLEKKPQNSVLEKKPQDSVLEKKPKASVLEKKVPLEIMEQLLWLSGNFNLPRASPRIGRLLSGQSTLEITFIRAFEPTWDDEWDIYGWGPRRGNVGDPALQSDVLDCRWANVSLILKAWDTYVKRRAQKYEAKKKSDDDKSNLLFFHWAEDPDLMVKTSEHINCLQNAAKVKQVFFDDFVAFRRVDRLKGNNSDLVSRQVLLKERYILSYIHVHRDTRIPDSLFASPLDEESLQKLFWLLRSGARLAEDQTWELTLEAFHHAVPGRDQVNLTAVRILALLGAFEEWPRHVISKERRRIKAFTNPSSPMLWEQQYILSKLPVRDPTNIFTHPRLGS</sequence>
<keyword evidence="2" id="KW-1185">Reference proteome</keyword>
<dbReference type="EMBL" id="MU394301">
    <property type="protein sequence ID" value="KAI6088496.1"/>
    <property type="molecule type" value="Genomic_DNA"/>
</dbReference>
<evidence type="ECO:0000313" key="1">
    <source>
        <dbReference type="EMBL" id="KAI6088496.1"/>
    </source>
</evidence>